<gene>
    <name evidence="1" type="ORF">SDC9_141116</name>
</gene>
<accession>A0A645DWR4</accession>
<sequence>MPFTISRPAIITGRLTDGRVRRPLAFYRVVEFLAKLKQNRCSKEGLNPADWVDMNLHFRTIASEHVYFVPIDYVQKAITALFQTPVVNRTFHVTGNSPVETHQIERAICNILKMGSVEVSERCPADDDVIDDRLMSRFLGDLLPYFASNIIFDQSNVVNALGSEFINWDFGEKGIEKIVRSFIDDFLPGFEWAKSRNKGEKHAR</sequence>
<dbReference type="AlphaFoldDB" id="A0A645DWR4"/>
<reference evidence="1" key="1">
    <citation type="submission" date="2019-08" db="EMBL/GenBank/DDBJ databases">
        <authorList>
            <person name="Kucharzyk K."/>
            <person name="Murdoch R.W."/>
            <person name="Higgins S."/>
            <person name="Loffler F."/>
        </authorList>
    </citation>
    <scope>NUCLEOTIDE SEQUENCE</scope>
</reference>
<evidence type="ECO:0000313" key="1">
    <source>
        <dbReference type="EMBL" id="MPM93974.1"/>
    </source>
</evidence>
<organism evidence="1">
    <name type="scientific">bioreactor metagenome</name>
    <dbReference type="NCBI Taxonomy" id="1076179"/>
    <lineage>
        <taxon>unclassified sequences</taxon>
        <taxon>metagenomes</taxon>
        <taxon>ecological metagenomes</taxon>
    </lineage>
</organism>
<proteinExistence type="predicted"/>
<comment type="caution">
    <text evidence="1">The sequence shown here is derived from an EMBL/GenBank/DDBJ whole genome shotgun (WGS) entry which is preliminary data.</text>
</comment>
<evidence type="ECO:0008006" key="2">
    <source>
        <dbReference type="Google" id="ProtNLM"/>
    </source>
</evidence>
<dbReference type="EMBL" id="VSSQ01040669">
    <property type="protein sequence ID" value="MPM93974.1"/>
    <property type="molecule type" value="Genomic_DNA"/>
</dbReference>
<dbReference type="Gene3D" id="3.40.50.720">
    <property type="entry name" value="NAD(P)-binding Rossmann-like Domain"/>
    <property type="match status" value="1"/>
</dbReference>
<name>A0A645DWR4_9ZZZZ</name>
<protein>
    <recommendedName>
        <fullName evidence="2">Thioester reductase (TE) domain-containing protein</fullName>
    </recommendedName>
</protein>